<dbReference type="Gene3D" id="1.20.1290.10">
    <property type="entry name" value="AhpD-like"/>
    <property type="match status" value="1"/>
</dbReference>
<dbReference type="Pfam" id="PF02627">
    <property type="entry name" value="CMD"/>
    <property type="match status" value="1"/>
</dbReference>
<sequence>MTALRLPYFTLSSAVMDPMVAALGALENGPLDNVIIELAFLRVSQINGCAYCLDMHAKALRKMEVAQTKLDQLAGWQVSHAYSERERAALAWAESMTLIAATGAPDSVYEPLKAHFSDVEISELTFAIGLMNAFNRLAVSMRQ</sequence>
<dbReference type="InterPro" id="IPR029032">
    <property type="entry name" value="AhpD-like"/>
</dbReference>
<dbReference type="PANTHER" id="PTHR34846:SF10">
    <property type="entry name" value="CYTOPLASMIC PROTEIN"/>
    <property type="match status" value="1"/>
</dbReference>
<gene>
    <name evidence="2" type="ORF">EAH77_05765</name>
</gene>
<feature type="domain" description="Carboxymuconolactone decarboxylase-like" evidence="1">
    <location>
        <begin position="24"/>
        <end position="94"/>
    </location>
</feature>
<evidence type="ECO:0000313" key="2">
    <source>
        <dbReference type="EMBL" id="TPG64323.1"/>
    </source>
</evidence>
<dbReference type="InterPro" id="IPR004675">
    <property type="entry name" value="AhpD_core"/>
</dbReference>
<proteinExistence type="predicted"/>
<dbReference type="GO" id="GO:0051920">
    <property type="term" value="F:peroxiredoxin activity"/>
    <property type="evidence" value="ECO:0007669"/>
    <property type="project" value="InterPro"/>
</dbReference>
<protein>
    <submittedName>
        <fullName evidence="2">Carboxymuconolactone decarboxylase family protein</fullName>
    </submittedName>
</protein>
<dbReference type="InterPro" id="IPR003779">
    <property type="entry name" value="CMD-like"/>
</dbReference>
<dbReference type="AlphaFoldDB" id="A0A502GTP9"/>
<dbReference type="SUPFAM" id="SSF69118">
    <property type="entry name" value="AhpD-like"/>
    <property type="match status" value="1"/>
</dbReference>
<accession>A0A502GTP9</accession>
<evidence type="ECO:0000259" key="1">
    <source>
        <dbReference type="Pfam" id="PF02627"/>
    </source>
</evidence>
<evidence type="ECO:0000313" key="3">
    <source>
        <dbReference type="Proteomes" id="UP000317663"/>
    </source>
</evidence>
<organism evidence="2 3">
    <name type="scientific">Ewingella americana</name>
    <dbReference type="NCBI Taxonomy" id="41202"/>
    <lineage>
        <taxon>Bacteria</taxon>
        <taxon>Pseudomonadati</taxon>
        <taxon>Pseudomonadota</taxon>
        <taxon>Gammaproteobacteria</taxon>
        <taxon>Enterobacterales</taxon>
        <taxon>Yersiniaceae</taxon>
        <taxon>Ewingella</taxon>
    </lineage>
</organism>
<dbReference type="PANTHER" id="PTHR34846">
    <property type="entry name" value="4-CARBOXYMUCONOLACTONE DECARBOXYLASE FAMILY PROTEIN (AFU_ORTHOLOGUE AFUA_6G11590)"/>
    <property type="match status" value="1"/>
</dbReference>
<dbReference type="RefSeq" id="WP_140470830.1">
    <property type="nucleotide sequence ID" value="NZ_RCZD01000002.1"/>
</dbReference>
<dbReference type="Proteomes" id="UP000317663">
    <property type="component" value="Unassembled WGS sequence"/>
</dbReference>
<dbReference type="NCBIfam" id="TIGR00778">
    <property type="entry name" value="ahpD_dom"/>
    <property type="match status" value="1"/>
</dbReference>
<name>A0A502GTP9_9GAMM</name>
<dbReference type="OrthoDB" id="9801997at2"/>
<dbReference type="EMBL" id="RCZD01000002">
    <property type="protein sequence ID" value="TPG64323.1"/>
    <property type="molecule type" value="Genomic_DNA"/>
</dbReference>
<keyword evidence="3" id="KW-1185">Reference proteome</keyword>
<comment type="caution">
    <text evidence="2">The sequence shown here is derived from an EMBL/GenBank/DDBJ whole genome shotgun (WGS) entry which is preliminary data.</text>
</comment>
<reference evidence="2 3" key="1">
    <citation type="journal article" date="2019" name="Environ. Microbiol.">
        <title>Species interactions and distinct microbial communities in high Arctic permafrost affected cryosols are associated with the CH4 and CO2 gas fluxes.</title>
        <authorList>
            <person name="Altshuler I."/>
            <person name="Hamel J."/>
            <person name="Turney S."/>
            <person name="Magnuson E."/>
            <person name="Levesque R."/>
            <person name="Greer C."/>
            <person name="Whyte L.G."/>
        </authorList>
    </citation>
    <scope>NUCLEOTIDE SEQUENCE [LARGE SCALE GENOMIC DNA]</scope>
    <source>
        <strain evidence="2 3">E4</strain>
    </source>
</reference>